<protein>
    <submittedName>
        <fullName evidence="3">DUF2567 domain-containing protein</fullName>
    </submittedName>
</protein>
<keyword evidence="2" id="KW-1133">Transmembrane helix</keyword>
<evidence type="ECO:0000313" key="3">
    <source>
        <dbReference type="EMBL" id="GLF94213.1"/>
    </source>
</evidence>
<sequence length="209" mass="21588">MTAPLTPPPPNQNPWQAPPPPGPQTPGGLDRATELREGLLTLAVVTAAGVAMGLLWLWLAPRVPLISDGKAVFLENSEGEGAVGADGVFALLGLGFGLVSAAGVFLWRRRGGIGLVVGLALGGLLGSLLAWRLGVWLGPTSDVAAHARSVGRGVTFDAPLELTAKGMVLAWPIAAMLTHLGLTALFTPRDPEPALPPPPPQWGPPQQQL</sequence>
<feature type="transmembrane region" description="Helical" evidence="2">
    <location>
        <begin position="113"/>
        <end position="131"/>
    </location>
</feature>
<evidence type="ECO:0000256" key="1">
    <source>
        <dbReference type="SAM" id="MobiDB-lite"/>
    </source>
</evidence>
<reference evidence="3 4" key="1">
    <citation type="submission" date="2022-10" db="EMBL/GenBank/DDBJ databases">
        <title>Draft genome sequence of Streptomyces sp. YSPA8.</title>
        <authorList>
            <person name="Moriuchi R."/>
            <person name="Dohra H."/>
            <person name="Yamamura H."/>
            <person name="Kodani S."/>
        </authorList>
    </citation>
    <scope>NUCLEOTIDE SEQUENCE [LARGE SCALE GENOMIC DNA]</scope>
    <source>
        <strain evidence="3 4">YSPA8</strain>
    </source>
</reference>
<comment type="caution">
    <text evidence="3">The sequence shown here is derived from an EMBL/GenBank/DDBJ whole genome shotgun (WGS) entry which is preliminary data.</text>
</comment>
<gene>
    <name evidence="3" type="ORF">SYYSPA8_07970</name>
</gene>
<feature type="transmembrane region" description="Helical" evidence="2">
    <location>
        <begin position="169"/>
        <end position="187"/>
    </location>
</feature>
<feature type="region of interest" description="Disordered" evidence="1">
    <location>
        <begin position="1"/>
        <end position="30"/>
    </location>
</feature>
<keyword evidence="2" id="KW-0472">Membrane</keyword>
<accession>A0ABQ5NV21</accession>
<dbReference type="Proteomes" id="UP001291653">
    <property type="component" value="Unassembled WGS sequence"/>
</dbReference>
<proteinExistence type="predicted"/>
<feature type="compositionally biased region" description="Pro residues" evidence="1">
    <location>
        <begin position="1"/>
        <end position="24"/>
    </location>
</feature>
<feature type="compositionally biased region" description="Pro residues" evidence="1">
    <location>
        <begin position="193"/>
        <end position="203"/>
    </location>
</feature>
<evidence type="ECO:0000313" key="4">
    <source>
        <dbReference type="Proteomes" id="UP001291653"/>
    </source>
</evidence>
<name>A0ABQ5NV21_9ACTN</name>
<feature type="region of interest" description="Disordered" evidence="1">
    <location>
        <begin position="188"/>
        <end position="209"/>
    </location>
</feature>
<dbReference type="RefSeq" id="WP_323446267.1">
    <property type="nucleotide sequence ID" value="NZ_BSBI01000002.1"/>
</dbReference>
<evidence type="ECO:0000256" key="2">
    <source>
        <dbReference type="SAM" id="Phobius"/>
    </source>
</evidence>
<feature type="transmembrane region" description="Helical" evidence="2">
    <location>
        <begin position="39"/>
        <end position="59"/>
    </location>
</feature>
<dbReference type="EMBL" id="BSBI01000002">
    <property type="protein sequence ID" value="GLF94213.1"/>
    <property type="molecule type" value="Genomic_DNA"/>
</dbReference>
<keyword evidence="4" id="KW-1185">Reference proteome</keyword>
<organism evidence="3 4">
    <name type="scientific">Streptomyces yaizuensis</name>
    <dbReference type="NCBI Taxonomy" id="2989713"/>
    <lineage>
        <taxon>Bacteria</taxon>
        <taxon>Bacillati</taxon>
        <taxon>Actinomycetota</taxon>
        <taxon>Actinomycetes</taxon>
        <taxon>Kitasatosporales</taxon>
        <taxon>Streptomycetaceae</taxon>
        <taxon>Streptomyces</taxon>
    </lineage>
</organism>
<keyword evidence="2" id="KW-0812">Transmembrane</keyword>
<feature type="transmembrane region" description="Helical" evidence="2">
    <location>
        <begin position="87"/>
        <end position="106"/>
    </location>
</feature>